<evidence type="ECO:0000256" key="3">
    <source>
        <dbReference type="ARBA" id="ARBA00022475"/>
    </source>
</evidence>
<name>A0A3D4V9M2_9BACT</name>
<feature type="transmembrane region" description="Helical" evidence="9">
    <location>
        <begin position="246"/>
        <end position="265"/>
    </location>
</feature>
<reference evidence="10 11" key="1">
    <citation type="journal article" date="2018" name="Nat. Biotechnol.">
        <title>A standardized bacterial taxonomy based on genome phylogeny substantially revises the tree of life.</title>
        <authorList>
            <person name="Parks D.H."/>
            <person name="Chuvochina M."/>
            <person name="Waite D.W."/>
            <person name="Rinke C."/>
            <person name="Skarshewski A."/>
            <person name="Chaumeil P.A."/>
            <person name="Hugenholtz P."/>
        </authorList>
    </citation>
    <scope>NUCLEOTIDE SEQUENCE [LARGE SCALE GENOMIC DNA]</scope>
    <source>
        <strain evidence="10">UBA8844</strain>
    </source>
</reference>
<keyword evidence="3" id="KW-1003">Cell membrane</keyword>
<evidence type="ECO:0000256" key="4">
    <source>
        <dbReference type="ARBA" id="ARBA00022692"/>
    </source>
</evidence>
<protein>
    <recommendedName>
        <fullName evidence="12">Bestrophin</fullName>
    </recommendedName>
</protein>
<dbReference type="Proteomes" id="UP000264071">
    <property type="component" value="Unassembled WGS sequence"/>
</dbReference>
<keyword evidence="7 9" id="KW-0472">Membrane</keyword>
<feature type="transmembrane region" description="Helical" evidence="9">
    <location>
        <begin position="103"/>
        <end position="121"/>
    </location>
</feature>
<dbReference type="PANTHER" id="PTHR33281">
    <property type="entry name" value="UPF0187 PROTEIN YNEE"/>
    <property type="match status" value="1"/>
</dbReference>
<keyword evidence="5 9" id="KW-1133">Transmembrane helix</keyword>
<evidence type="ECO:0000256" key="6">
    <source>
        <dbReference type="ARBA" id="ARBA00023065"/>
    </source>
</evidence>
<comment type="similarity">
    <text evidence="8">Belongs to the anion channel-forming bestrophin (TC 1.A.46) family.</text>
</comment>
<sequence length="335" mass="37279">MRSTDRISRTGSIRPARRCRRRCCLAPGSRWNAWPRPSRSLHASLSVHAVMITYDPKNWLRILLDFPHSPVFRTLALDVVGAGLYAALVVWVETDYFRVAVPLGPSLLSILGIILGLLLVFRTNTSYDRWWEGRRLWGQLVNISRGLAHQLDALLPVQAPQRAEYVRLFEEFPVALAAHLRAPRGTLGPHVPNDIVQRLSRRLHADIAAGQLPREATVALTPLVVQFDDVTGACERIRNTPIPFSYSSYVKQFVILYALVLPFGLAREFGYGTIIASMFTFFATMGLELLATEIEEPFGTDRNDLPLDQIADRIARDTAAILTGAAPDAGPATTD</sequence>
<dbReference type="InterPro" id="IPR044669">
    <property type="entry name" value="YneE/VCCN1/2-like"/>
</dbReference>
<dbReference type="AlphaFoldDB" id="A0A3D4V9M2"/>
<dbReference type="GO" id="GO:0005254">
    <property type="term" value="F:chloride channel activity"/>
    <property type="evidence" value="ECO:0007669"/>
    <property type="project" value="InterPro"/>
</dbReference>
<evidence type="ECO:0000313" key="11">
    <source>
        <dbReference type="Proteomes" id="UP000264071"/>
    </source>
</evidence>
<evidence type="ECO:0000256" key="7">
    <source>
        <dbReference type="ARBA" id="ARBA00023136"/>
    </source>
</evidence>
<accession>A0A3D4V9M2</accession>
<evidence type="ECO:0000256" key="5">
    <source>
        <dbReference type="ARBA" id="ARBA00022989"/>
    </source>
</evidence>
<dbReference type="EMBL" id="DPIY01000010">
    <property type="protein sequence ID" value="HCT57820.1"/>
    <property type="molecule type" value="Genomic_DNA"/>
</dbReference>
<proteinExistence type="inferred from homology"/>
<evidence type="ECO:0000256" key="1">
    <source>
        <dbReference type="ARBA" id="ARBA00004651"/>
    </source>
</evidence>
<dbReference type="GO" id="GO:0005886">
    <property type="term" value="C:plasma membrane"/>
    <property type="evidence" value="ECO:0007669"/>
    <property type="project" value="UniProtKB-SubCell"/>
</dbReference>
<keyword evidence="4 9" id="KW-0812">Transmembrane</keyword>
<evidence type="ECO:0000256" key="8">
    <source>
        <dbReference type="ARBA" id="ARBA00034708"/>
    </source>
</evidence>
<evidence type="ECO:0000256" key="9">
    <source>
        <dbReference type="SAM" id="Phobius"/>
    </source>
</evidence>
<dbReference type="Pfam" id="PF25539">
    <property type="entry name" value="Bestrophin_2"/>
    <property type="match status" value="1"/>
</dbReference>
<keyword evidence="6" id="KW-0406">Ion transport</keyword>
<gene>
    <name evidence="10" type="ORF">DGD08_11520</name>
</gene>
<comment type="caution">
    <text evidence="10">The sequence shown here is derived from an EMBL/GenBank/DDBJ whole genome shotgun (WGS) entry which is preliminary data.</text>
</comment>
<keyword evidence="2" id="KW-0813">Transport</keyword>
<evidence type="ECO:0000313" key="10">
    <source>
        <dbReference type="EMBL" id="HCT57820.1"/>
    </source>
</evidence>
<feature type="transmembrane region" description="Helical" evidence="9">
    <location>
        <begin position="71"/>
        <end position="91"/>
    </location>
</feature>
<evidence type="ECO:0000256" key="2">
    <source>
        <dbReference type="ARBA" id="ARBA00022448"/>
    </source>
</evidence>
<evidence type="ECO:0008006" key="12">
    <source>
        <dbReference type="Google" id="ProtNLM"/>
    </source>
</evidence>
<dbReference type="PANTHER" id="PTHR33281:SF19">
    <property type="entry name" value="VOLTAGE-DEPENDENT ANION CHANNEL-FORMING PROTEIN YNEE"/>
    <property type="match status" value="1"/>
</dbReference>
<organism evidence="10 11">
    <name type="scientific">Gemmatimonas aurantiaca</name>
    <dbReference type="NCBI Taxonomy" id="173480"/>
    <lineage>
        <taxon>Bacteria</taxon>
        <taxon>Pseudomonadati</taxon>
        <taxon>Gemmatimonadota</taxon>
        <taxon>Gemmatimonadia</taxon>
        <taxon>Gemmatimonadales</taxon>
        <taxon>Gemmatimonadaceae</taxon>
        <taxon>Gemmatimonas</taxon>
    </lineage>
</organism>
<comment type="subcellular location">
    <subcellularLocation>
        <location evidence="1">Cell membrane</location>
        <topology evidence="1">Multi-pass membrane protein</topology>
    </subcellularLocation>
</comment>